<dbReference type="KEGG" id="tjr:TherJR_0818"/>
<feature type="transmembrane region" description="Helical" evidence="7">
    <location>
        <begin position="264"/>
        <end position="282"/>
    </location>
</feature>
<protein>
    <recommendedName>
        <fullName evidence="8">ABC3 transporter permease C-terminal domain-containing protein</fullName>
    </recommendedName>
</protein>
<evidence type="ECO:0000256" key="3">
    <source>
        <dbReference type="ARBA" id="ARBA00022475"/>
    </source>
</evidence>
<evidence type="ECO:0000313" key="10">
    <source>
        <dbReference type="Proteomes" id="UP000002377"/>
    </source>
</evidence>
<dbReference type="PANTHER" id="PTHR30489:SF0">
    <property type="entry name" value="LIPOPROTEIN-RELEASING SYSTEM TRANSMEMBRANE PROTEIN LOLE"/>
    <property type="match status" value="1"/>
</dbReference>
<evidence type="ECO:0000256" key="2">
    <source>
        <dbReference type="ARBA" id="ARBA00005236"/>
    </source>
</evidence>
<keyword evidence="5 7" id="KW-1133">Transmembrane helix</keyword>
<gene>
    <name evidence="9" type="ordered locus">TherJR_0818</name>
</gene>
<organism evidence="9 10">
    <name type="scientific">Thermincola potens (strain JR)</name>
    <dbReference type="NCBI Taxonomy" id="635013"/>
    <lineage>
        <taxon>Bacteria</taxon>
        <taxon>Bacillati</taxon>
        <taxon>Bacillota</taxon>
        <taxon>Clostridia</taxon>
        <taxon>Eubacteriales</taxon>
        <taxon>Thermincolaceae</taxon>
        <taxon>Thermincola</taxon>
    </lineage>
</organism>
<evidence type="ECO:0000256" key="4">
    <source>
        <dbReference type="ARBA" id="ARBA00022692"/>
    </source>
</evidence>
<feature type="transmembrane region" description="Helical" evidence="7">
    <location>
        <begin position="355"/>
        <end position="374"/>
    </location>
</feature>
<comment type="subcellular location">
    <subcellularLocation>
        <location evidence="1">Cell membrane</location>
        <topology evidence="1">Multi-pass membrane protein</topology>
    </subcellularLocation>
</comment>
<keyword evidence="6 7" id="KW-0472">Membrane</keyword>
<keyword evidence="3" id="KW-1003">Cell membrane</keyword>
<feature type="transmembrane region" description="Helical" evidence="7">
    <location>
        <begin position="657"/>
        <end position="674"/>
    </location>
</feature>
<dbReference type="OrthoDB" id="5137249at2"/>
<evidence type="ECO:0000256" key="1">
    <source>
        <dbReference type="ARBA" id="ARBA00004651"/>
    </source>
</evidence>
<dbReference type="InterPro" id="IPR003838">
    <property type="entry name" value="ABC3_permease_C"/>
</dbReference>
<sequence>MLKRKLWRDIRGNWGAYLAVISVLVIGLMLYVSLSLTLESLRISKDNYYRDYRFADGFAQIARGPESIVDELEDIKGIDRAIGRIVQNVLVHKTSGEETTTLRLVSFAPGQPLNNFKLESGRLPAGESRELLVTPAFLAGNNYRIGDEIPLIIKGREVQFTITGTANSPEYVYEIPDGLTLTPNPKTFGVAFVPYRVLASLLGMSGQVNDVTFTLDSGTDFSSVKTQVTRMLAPYGMTRLIPRKDQLSNSMLEQELKGLEGSAFATPVIFLAVAGSILYIMLRRMVEQQRGQLGVLKAFGFADREIIRHYLGYAFLVGSVGGLAGGMAGSALSFYLARIYQMYYNIPGLTGRFSWVYLIAGAFLSLLISLFAGYRGCRRVIALTPAEAMRPPAPIVGKKTPVEKVTFFWELLNIQARMAVRNVFRNKQRALFVVLGVAGAFSMMVASGASFDATYYLVKFQFERVEKYDLKVILDRYVVKEHGVRDSEYLDGVIRAEPLLEVPVTVNHRWLEKDIVITGLPANTRLFSLLSKDGRRVDLPRNGMVVSNQLARVLSIKEGDLVTVKSFLGDKREKQVVVRQVIPQYVGLGAYMEIGALGDLMDMPSAASSILLSVERDKMAEVRKDLQEGRNVAAIHDKTKMKEQFEELMASSKASQFILLFFAFLTGFAIIYNVNLISLSERERELATLMVLGMTEREVGRILLYEQVFLGSLAIICGIPLSYGMLYAIVNAAGSEIYNMPLIIAPKTFFISLLGTLLFLVVAQWRMKGKIGRLSMLGVLKERE</sequence>
<evidence type="ECO:0000256" key="6">
    <source>
        <dbReference type="ARBA" id="ARBA00023136"/>
    </source>
</evidence>
<reference evidence="9 10" key="1">
    <citation type="submission" date="2010-05" db="EMBL/GenBank/DDBJ databases">
        <title>Complete sequence of Thermincola sp. JR.</title>
        <authorList>
            <consortium name="US DOE Joint Genome Institute"/>
            <person name="Lucas S."/>
            <person name="Copeland A."/>
            <person name="Lapidus A."/>
            <person name="Cheng J.-F."/>
            <person name="Bruce D."/>
            <person name="Goodwin L."/>
            <person name="Pitluck S."/>
            <person name="Chertkov O."/>
            <person name="Detter J.C."/>
            <person name="Han C."/>
            <person name="Tapia R."/>
            <person name="Land M."/>
            <person name="Hauser L."/>
            <person name="Kyrpides N."/>
            <person name="Mikhailova N."/>
            <person name="Hazen T.C."/>
            <person name="Woyke T."/>
        </authorList>
    </citation>
    <scope>NUCLEOTIDE SEQUENCE [LARGE SCALE GENOMIC DNA]</scope>
    <source>
        <strain evidence="9 10">JR</strain>
    </source>
</reference>
<accession>D5XCQ9</accession>
<dbReference type="RefSeq" id="WP_013119706.1">
    <property type="nucleotide sequence ID" value="NC_014152.1"/>
</dbReference>
<evidence type="ECO:0000259" key="8">
    <source>
        <dbReference type="Pfam" id="PF02687"/>
    </source>
</evidence>
<dbReference type="AlphaFoldDB" id="D5XCQ9"/>
<dbReference type="Pfam" id="PF02687">
    <property type="entry name" value="FtsX"/>
    <property type="match status" value="2"/>
</dbReference>
<dbReference type="GO" id="GO:0044874">
    <property type="term" value="P:lipoprotein localization to outer membrane"/>
    <property type="evidence" value="ECO:0007669"/>
    <property type="project" value="TreeGrafter"/>
</dbReference>
<dbReference type="GO" id="GO:0098797">
    <property type="term" value="C:plasma membrane protein complex"/>
    <property type="evidence" value="ECO:0007669"/>
    <property type="project" value="TreeGrafter"/>
</dbReference>
<keyword evidence="10" id="KW-1185">Reference proteome</keyword>
<dbReference type="Proteomes" id="UP000002377">
    <property type="component" value="Chromosome"/>
</dbReference>
<feature type="domain" description="ABC3 transporter permease C-terminal" evidence="8">
    <location>
        <begin position="658"/>
        <end position="763"/>
    </location>
</feature>
<feature type="transmembrane region" description="Helical" evidence="7">
    <location>
        <begin position="12"/>
        <end position="34"/>
    </location>
</feature>
<proteinExistence type="inferred from homology"/>
<evidence type="ECO:0000256" key="7">
    <source>
        <dbReference type="SAM" id="Phobius"/>
    </source>
</evidence>
<dbReference type="PANTHER" id="PTHR30489">
    <property type="entry name" value="LIPOPROTEIN-RELEASING SYSTEM TRANSMEMBRANE PROTEIN LOLE"/>
    <property type="match status" value="1"/>
</dbReference>
<feature type="transmembrane region" description="Helical" evidence="7">
    <location>
        <begin position="430"/>
        <end position="451"/>
    </location>
</feature>
<dbReference type="STRING" id="635013.TherJR_0818"/>
<dbReference type="InterPro" id="IPR051447">
    <property type="entry name" value="Lipoprotein-release_system"/>
</dbReference>
<feature type="transmembrane region" description="Helical" evidence="7">
    <location>
        <begin position="310"/>
        <end position="335"/>
    </location>
</feature>
<feature type="domain" description="ABC3 transporter permease C-terminal" evidence="8">
    <location>
        <begin position="267"/>
        <end position="374"/>
    </location>
</feature>
<evidence type="ECO:0000313" key="9">
    <source>
        <dbReference type="EMBL" id="ADG81685.1"/>
    </source>
</evidence>
<keyword evidence="4 7" id="KW-0812">Transmembrane</keyword>
<dbReference type="EMBL" id="CP002028">
    <property type="protein sequence ID" value="ADG81685.1"/>
    <property type="molecule type" value="Genomic_DNA"/>
</dbReference>
<dbReference type="eggNOG" id="COG0577">
    <property type="taxonomic scope" value="Bacteria"/>
</dbReference>
<dbReference type="HOGENOM" id="CLU_005531_2_0_9"/>
<name>D5XCQ9_THEPJ</name>
<feature type="transmembrane region" description="Helical" evidence="7">
    <location>
        <begin position="742"/>
        <end position="763"/>
    </location>
</feature>
<comment type="similarity">
    <text evidence="2">Belongs to the ABC-4 integral membrane protein family. LolC/E subfamily.</text>
</comment>
<feature type="transmembrane region" description="Helical" evidence="7">
    <location>
        <begin position="708"/>
        <end position="730"/>
    </location>
</feature>
<evidence type="ECO:0000256" key="5">
    <source>
        <dbReference type="ARBA" id="ARBA00022989"/>
    </source>
</evidence>